<dbReference type="SMART" id="SM00873">
    <property type="entry name" value="B3_4"/>
    <property type="match status" value="1"/>
</dbReference>
<proteinExistence type="predicted"/>
<dbReference type="RefSeq" id="WP_254572434.1">
    <property type="nucleotide sequence ID" value="NZ_CP098502.1"/>
</dbReference>
<name>A0ABY5DVS3_9ACTN</name>
<keyword evidence="3" id="KW-1185">Reference proteome</keyword>
<dbReference type="Proteomes" id="UP001056035">
    <property type="component" value="Chromosome"/>
</dbReference>
<dbReference type="Gene3D" id="3.50.40.10">
    <property type="entry name" value="Phenylalanyl-trna Synthetase, Chain B, domain 3"/>
    <property type="match status" value="1"/>
</dbReference>
<reference evidence="2 3" key="1">
    <citation type="submission" date="2022-06" db="EMBL/GenBank/DDBJ databases">
        <title>Paraconexibacter antarcticus.</title>
        <authorList>
            <person name="Kim C.S."/>
        </authorList>
    </citation>
    <scope>NUCLEOTIDE SEQUENCE [LARGE SCALE GENOMIC DNA]</scope>
    <source>
        <strain evidence="2 3">02-257</strain>
    </source>
</reference>
<organism evidence="2 3">
    <name type="scientific">Paraconexibacter antarcticus</name>
    <dbReference type="NCBI Taxonomy" id="2949664"/>
    <lineage>
        <taxon>Bacteria</taxon>
        <taxon>Bacillati</taxon>
        <taxon>Actinomycetota</taxon>
        <taxon>Thermoleophilia</taxon>
        <taxon>Solirubrobacterales</taxon>
        <taxon>Paraconexibacteraceae</taxon>
        <taxon>Paraconexibacter</taxon>
    </lineage>
</organism>
<accession>A0ABY5DVS3</accession>
<sequence length="232" mass="25554">MGRRRRDEEDGEPPRPELELDLHEGWIDHAVAAEFPELRLRWADVPSPPSRRTPPGLEQRLRVLSGRFAGPQAVAIRREPIPHAYRVFFRHIGLDPDTTRTPIEAVVVERLMDGGFKPQGHLRDAQRIALVETSVPVWAIDAAALDGPLGIRLARTGERLGEGEYAHDLEPGRLVVADAGPALGVLFGDLAPRAEPGAATRTLRLFTVQVAGVPEVHVEEALWQCAEALDAR</sequence>
<dbReference type="SUPFAM" id="SSF56037">
    <property type="entry name" value="PheT/TilS domain"/>
    <property type="match status" value="1"/>
</dbReference>
<evidence type="ECO:0000313" key="3">
    <source>
        <dbReference type="Proteomes" id="UP001056035"/>
    </source>
</evidence>
<dbReference type="InterPro" id="IPR005146">
    <property type="entry name" value="B3/B4_tRNA-bd"/>
</dbReference>
<evidence type="ECO:0000259" key="1">
    <source>
        <dbReference type="SMART" id="SM00873"/>
    </source>
</evidence>
<dbReference type="EMBL" id="CP098502">
    <property type="protein sequence ID" value="UTI65756.1"/>
    <property type="molecule type" value="Genomic_DNA"/>
</dbReference>
<feature type="domain" description="B3/B4 tRNA-binding" evidence="1">
    <location>
        <begin position="84"/>
        <end position="230"/>
    </location>
</feature>
<dbReference type="InterPro" id="IPR020825">
    <property type="entry name" value="Phe-tRNA_synthase-like_B3/B4"/>
</dbReference>
<evidence type="ECO:0000313" key="2">
    <source>
        <dbReference type="EMBL" id="UTI65756.1"/>
    </source>
</evidence>
<protein>
    <recommendedName>
        <fullName evidence="1">B3/B4 tRNA-binding domain-containing protein</fullName>
    </recommendedName>
</protein>
<gene>
    <name evidence="2" type="ORF">NBH00_05960</name>
</gene>